<dbReference type="Pfam" id="PF00171">
    <property type="entry name" value="Aldedh"/>
    <property type="match status" value="1"/>
</dbReference>
<dbReference type="EC" id="1.2.1.3" evidence="3"/>
<proteinExistence type="inferred from homology"/>
<dbReference type="Proteomes" id="UP001147760">
    <property type="component" value="Unassembled WGS sequence"/>
</dbReference>
<evidence type="ECO:0000259" key="8">
    <source>
        <dbReference type="Pfam" id="PF00171"/>
    </source>
</evidence>
<evidence type="ECO:0000256" key="7">
    <source>
        <dbReference type="SAM" id="Coils"/>
    </source>
</evidence>
<dbReference type="InterPro" id="IPR015590">
    <property type="entry name" value="Aldehyde_DH_dom"/>
</dbReference>
<evidence type="ECO:0000256" key="6">
    <source>
        <dbReference type="RuleBase" id="RU003345"/>
    </source>
</evidence>
<dbReference type="OrthoDB" id="310895at2759"/>
<dbReference type="FunFam" id="3.40.309.10:FF:000009">
    <property type="entry name" value="Aldehyde dehydrogenase A"/>
    <property type="match status" value="1"/>
</dbReference>
<dbReference type="SUPFAM" id="SSF53720">
    <property type="entry name" value="ALDH-like"/>
    <property type="match status" value="1"/>
</dbReference>
<name>A0A9W9WZE9_9EURO</name>
<organism evidence="9 10">
    <name type="scientific">Penicillium desertorum</name>
    <dbReference type="NCBI Taxonomy" id="1303715"/>
    <lineage>
        <taxon>Eukaryota</taxon>
        <taxon>Fungi</taxon>
        <taxon>Dikarya</taxon>
        <taxon>Ascomycota</taxon>
        <taxon>Pezizomycotina</taxon>
        <taxon>Eurotiomycetes</taxon>
        <taxon>Eurotiomycetidae</taxon>
        <taxon>Eurotiales</taxon>
        <taxon>Aspergillaceae</taxon>
        <taxon>Penicillium</taxon>
    </lineage>
</organism>
<dbReference type="PROSITE" id="PS00687">
    <property type="entry name" value="ALDEHYDE_DEHYDR_GLU"/>
    <property type="match status" value="1"/>
</dbReference>
<evidence type="ECO:0000313" key="9">
    <source>
        <dbReference type="EMBL" id="KAJ5479563.1"/>
    </source>
</evidence>
<evidence type="ECO:0000256" key="5">
    <source>
        <dbReference type="PROSITE-ProRule" id="PRU10007"/>
    </source>
</evidence>
<protein>
    <recommendedName>
        <fullName evidence="3">aldehyde dehydrogenase (NAD(+))</fullName>
        <ecNumber evidence="3">1.2.1.3</ecNumber>
    </recommendedName>
</protein>
<feature type="domain" description="Aldehyde dehydrogenase" evidence="8">
    <location>
        <begin position="140"/>
        <end position="436"/>
    </location>
</feature>
<keyword evidence="7" id="KW-0175">Coiled coil</keyword>
<keyword evidence="10" id="KW-1185">Reference proteome</keyword>
<sequence>MSLETIRTISPATNEPIVTRTGVSSEDLKQIPVAAQAAFRSFSQSTTLEQRQKVVERALDILEKKKDELAREVTEQMGRPIAYTGVEIATAIKRSRYLTQISTSVLGEEGIVPGEEEKGFRRYIKRSPVGVALIIFPWNTPTIVEQFASAFTEAGLPENVLQFFHSGSFTLMETLVRSPLVNHICFTGSEAGGLAVQKAASDRIVNVGLELGGKDPAYVRDDVDLAWAAEEVVDGAIFNSGQSCCAIERVYVHEKVYDGFITEVKKVLSNYRVGEPSDPKTQIGPVVSKHAKEAILAQIEDAVQKGAKNETPANETFENFPPNGNYVRPTLLTGTNHDMAVMKDETFGPVIPVMKVSGDDEAVRLMNDSNFGLTASVWSKDVAAAEQLVERVEAGTVFVNRSDFPSPDLAWTGWKNSGRGVTLSRFGFEQFVKLKSHHIKNYPK</sequence>
<accession>A0A9W9WZE9</accession>
<comment type="similarity">
    <text evidence="1 6">Belongs to the aldehyde dehydrogenase family.</text>
</comment>
<dbReference type="AlphaFoldDB" id="A0A9W9WZE9"/>
<dbReference type="CDD" id="cd07102">
    <property type="entry name" value="ALDH_EDX86601"/>
    <property type="match status" value="1"/>
</dbReference>
<evidence type="ECO:0000256" key="4">
    <source>
        <dbReference type="ARBA" id="ARBA00049194"/>
    </source>
</evidence>
<dbReference type="InterPro" id="IPR016161">
    <property type="entry name" value="Ald_DH/histidinol_DH"/>
</dbReference>
<dbReference type="InterPro" id="IPR029510">
    <property type="entry name" value="Ald_DH_CS_GLU"/>
</dbReference>
<evidence type="ECO:0000313" key="10">
    <source>
        <dbReference type="Proteomes" id="UP001147760"/>
    </source>
</evidence>
<dbReference type="InterPro" id="IPR016162">
    <property type="entry name" value="Ald_DH_N"/>
</dbReference>
<gene>
    <name evidence="9" type="ORF">N7530_005072</name>
</gene>
<dbReference type="PANTHER" id="PTHR11699">
    <property type="entry name" value="ALDEHYDE DEHYDROGENASE-RELATED"/>
    <property type="match status" value="1"/>
</dbReference>
<dbReference type="Gene3D" id="3.40.605.10">
    <property type="entry name" value="Aldehyde Dehydrogenase, Chain A, domain 1"/>
    <property type="match status" value="2"/>
</dbReference>
<evidence type="ECO:0000256" key="1">
    <source>
        <dbReference type="ARBA" id="ARBA00009986"/>
    </source>
</evidence>
<reference evidence="9" key="1">
    <citation type="submission" date="2022-12" db="EMBL/GenBank/DDBJ databases">
        <authorList>
            <person name="Petersen C."/>
        </authorList>
    </citation>
    <scope>NUCLEOTIDE SEQUENCE</scope>
    <source>
        <strain evidence="9">IBT 17660</strain>
    </source>
</reference>
<comment type="caution">
    <text evidence="9">The sequence shown here is derived from an EMBL/GenBank/DDBJ whole genome shotgun (WGS) entry which is preliminary data.</text>
</comment>
<dbReference type="GO" id="GO:0004029">
    <property type="term" value="F:aldehyde dehydrogenase (NAD+) activity"/>
    <property type="evidence" value="ECO:0007669"/>
    <property type="project" value="UniProtKB-EC"/>
</dbReference>
<comment type="catalytic activity">
    <reaction evidence="4">
        <text>an aldehyde + NAD(+) + H2O = a carboxylate + NADH + 2 H(+)</text>
        <dbReference type="Rhea" id="RHEA:16185"/>
        <dbReference type="ChEBI" id="CHEBI:15377"/>
        <dbReference type="ChEBI" id="CHEBI:15378"/>
        <dbReference type="ChEBI" id="CHEBI:17478"/>
        <dbReference type="ChEBI" id="CHEBI:29067"/>
        <dbReference type="ChEBI" id="CHEBI:57540"/>
        <dbReference type="ChEBI" id="CHEBI:57945"/>
        <dbReference type="EC" id="1.2.1.3"/>
    </reaction>
</comment>
<feature type="active site" evidence="5">
    <location>
        <position position="210"/>
    </location>
</feature>
<feature type="coiled-coil region" evidence="7">
    <location>
        <begin position="48"/>
        <end position="79"/>
    </location>
</feature>
<evidence type="ECO:0000256" key="2">
    <source>
        <dbReference type="ARBA" id="ARBA00023002"/>
    </source>
</evidence>
<dbReference type="EMBL" id="JAPWDO010000003">
    <property type="protein sequence ID" value="KAJ5479563.1"/>
    <property type="molecule type" value="Genomic_DNA"/>
</dbReference>
<dbReference type="Gene3D" id="3.40.309.10">
    <property type="entry name" value="Aldehyde Dehydrogenase, Chain A, domain 2"/>
    <property type="match status" value="1"/>
</dbReference>
<evidence type="ECO:0000256" key="3">
    <source>
        <dbReference type="ARBA" id="ARBA00024226"/>
    </source>
</evidence>
<dbReference type="InterPro" id="IPR016163">
    <property type="entry name" value="Ald_DH_C"/>
</dbReference>
<keyword evidence="2 6" id="KW-0560">Oxidoreductase</keyword>
<reference evidence="9" key="2">
    <citation type="journal article" date="2023" name="IMA Fungus">
        <title>Comparative genomic study of the Penicillium genus elucidates a diverse pangenome and 15 lateral gene transfer events.</title>
        <authorList>
            <person name="Petersen C."/>
            <person name="Sorensen T."/>
            <person name="Nielsen M.R."/>
            <person name="Sondergaard T.E."/>
            <person name="Sorensen J.L."/>
            <person name="Fitzpatrick D.A."/>
            <person name="Frisvad J.C."/>
            <person name="Nielsen K.L."/>
        </authorList>
    </citation>
    <scope>NUCLEOTIDE SEQUENCE</scope>
    <source>
        <strain evidence="9">IBT 17660</strain>
    </source>
</reference>